<feature type="compositionally biased region" description="Basic residues" evidence="1">
    <location>
        <begin position="294"/>
        <end position="318"/>
    </location>
</feature>
<reference evidence="3" key="1">
    <citation type="submission" date="2016-11" db="UniProtKB">
        <authorList>
            <consortium name="WormBaseParasite"/>
        </authorList>
    </citation>
    <scope>IDENTIFICATION</scope>
</reference>
<feature type="region of interest" description="Disordered" evidence="1">
    <location>
        <begin position="415"/>
        <end position="468"/>
    </location>
</feature>
<sequence>MQIRDLIIKSINNNNNELIKKYKIKLEVLSSPFRNDRQKNKGNELIWQSIKRWIELAETEDLDAAALLLHTLQQQNHKHFKMNFPPLCEFNRPKWYSLLMGSIEEKMINLNELTELNNENNLEVFPSNNYKFQLNNSEDLIIMRYLSNKFPIISMPSPTIQMLLEIDPDDFCCSNQQSFTLEKSKNLNKNIQNNFYEKLNEIRKSSILPKEEYLNENYLNNSTNYEKEENFPREEEIDELEIIAEEIRSGIKRLELLGEETKLLNEKEIKNKEMSETSENNNEINKLVEQQKNIRPKRLHKLKLNKKSPKNNKNKKHSLTQSDLEKKQKTYSAFLSFLLKQKGIEESEELSTEPLKSSKESSTSNLASEEDEKEEKVEENIFKKELTKEQLLKEMNKVGKHLEWIWEQIGGRINEENEEEEEEERNINNKEEILERIENSSDQDEEQFEENKEDEEEIQNQESNEKEFSFKEEFPNIENKQFKMPEVRIKSHVDFSIPSLIEEEKSYELKELDEIEKIQLNNNEVNTALFKVEEIKQAGSHLQSSTGYHSSCSSFSGSSVRKDEFLINKSLQNWSIPSNIQPMDFSRLDIDSDEERHSGGKIKNKWTEIEVYPRENLKEKTPIIHEKMQHNQLKQQKTPLKNKWKPPSWLKLLPPFDGAIRTERISCGKITAERQLLQLNLDRGRQRTFLDIASKNREPLKRLKKKKEDELIAEDKELIKSKINKKIKEEKQNYPEQVYDSGIALDQTINTNRYPKDFLLYSIELGEEEIEKMRKLAKETF</sequence>
<evidence type="ECO:0000256" key="1">
    <source>
        <dbReference type="SAM" id="MobiDB-lite"/>
    </source>
</evidence>
<protein>
    <submittedName>
        <fullName evidence="3">RUN domain-containing protein</fullName>
    </submittedName>
</protein>
<accession>A0A1I8BWR6</accession>
<name>A0A1I8BWR6_MELHA</name>
<feature type="compositionally biased region" description="Basic and acidic residues" evidence="1">
    <location>
        <begin position="374"/>
        <end position="385"/>
    </location>
</feature>
<keyword evidence="2" id="KW-1185">Reference proteome</keyword>
<feature type="compositionally biased region" description="Acidic residues" evidence="1">
    <location>
        <begin position="441"/>
        <end position="459"/>
    </location>
</feature>
<organism evidence="2 3">
    <name type="scientific">Meloidogyne hapla</name>
    <name type="common">Root-knot nematode worm</name>
    <dbReference type="NCBI Taxonomy" id="6305"/>
    <lineage>
        <taxon>Eukaryota</taxon>
        <taxon>Metazoa</taxon>
        <taxon>Ecdysozoa</taxon>
        <taxon>Nematoda</taxon>
        <taxon>Chromadorea</taxon>
        <taxon>Rhabditida</taxon>
        <taxon>Tylenchina</taxon>
        <taxon>Tylenchomorpha</taxon>
        <taxon>Tylenchoidea</taxon>
        <taxon>Meloidogynidae</taxon>
        <taxon>Meloidogyninae</taxon>
        <taxon>Meloidogyne</taxon>
    </lineage>
</organism>
<feature type="region of interest" description="Disordered" evidence="1">
    <location>
        <begin position="288"/>
        <end position="324"/>
    </location>
</feature>
<feature type="compositionally biased region" description="Basic and acidic residues" evidence="1">
    <location>
        <begin position="425"/>
        <end position="439"/>
    </location>
</feature>
<proteinExistence type="predicted"/>
<feature type="region of interest" description="Disordered" evidence="1">
    <location>
        <begin position="346"/>
        <end position="385"/>
    </location>
</feature>
<dbReference type="Proteomes" id="UP000095281">
    <property type="component" value="Unplaced"/>
</dbReference>
<dbReference type="WBParaSite" id="MhA1_Contig726.frz3.gene4">
    <property type="protein sequence ID" value="MhA1_Contig726.frz3.gene4"/>
    <property type="gene ID" value="MhA1_Contig726.frz3.gene4"/>
</dbReference>
<evidence type="ECO:0000313" key="2">
    <source>
        <dbReference type="Proteomes" id="UP000095281"/>
    </source>
</evidence>
<evidence type="ECO:0000313" key="3">
    <source>
        <dbReference type="WBParaSite" id="MhA1_Contig726.frz3.gene4"/>
    </source>
</evidence>
<dbReference type="AlphaFoldDB" id="A0A1I8BWR6"/>